<dbReference type="NCBIfam" id="TIGR00629">
    <property type="entry name" value="uvde"/>
    <property type="match status" value="1"/>
</dbReference>
<evidence type="ECO:0000313" key="3">
    <source>
        <dbReference type="EMBL" id="NQE37051.1"/>
    </source>
</evidence>
<sequence length="314" mass="35767">MSGINQVLEKDKLPELGLVCITTSDAVRFRTVTRKRLLQLSEIEQETVLRELYTDNLKRLDKAIDFCCVNQIKLYRMTSALFPFADTDLGEAVLHSMTEELRNTGDRALSLGIRLVLHPDQFVVLSSDKLSVVENSIKILATHALILDMLGQPRSPQALMNIHGGKSDRTSQLKSVIRDLPESIRSRLTFENDEYAYSSSEILEVCLDTCVPMVFDAHHHVIHEHLETYDDPSVPEMLAAARTTWSVPEWQLVHISNGREFFADPRHSDLITEMPNCYYQAPWIEVEAKFKELAIEKLRAEWLSANVPQFSNVS</sequence>
<comment type="caution">
    <text evidence="3">The sequence shown here is derived from an EMBL/GenBank/DDBJ whole genome shotgun (WGS) entry which is preliminary data.</text>
</comment>
<keyword evidence="4" id="KW-1185">Reference proteome</keyword>
<keyword evidence="3" id="KW-0378">Hydrolase</keyword>
<name>A0ABX2D3G8_9CYAN</name>
<dbReference type="NCBIfam" id="NF002640">
    <property type="entry name" value="PRK02308.1-4"/>
    <property type="match status" value="1"/>
</dbReference>
<dbReference type="Gene3D" id="3.20.20.150">
    <property type="entry name" value="Divalent-metal-dependent TIM barrel enzymes"/>
    <property type="match status" value="1"/>
</dbReference>
<dbReference type="Pfam" id="PF03851">
    <property type="entry name" value="UvdE"/>
    <property type="match status" value="1"/>
</dbReference>
<keyword evidence="1" id="KW-0227">DNA damage</keyword>
<gene>
    <name evidence="3" type="primary">uvsE</name>
    <name evidence="3" type="ORF">E5S67_04819</name>
</gene>
<dbReference type="PANTHER" id="PTHR31290:SF5">
    <property type="entry name" value="UV-DAMAGE ENDONUCLEASE"/>
    <property type="match status" value="1"/>
</dbReference>
<evidence type="ECO:0000313" key="4">
    <source>
        <dbReference type="Proteomes" id="UP000702425"/>
    </source>
</evidence>
<accession>A0ABX2D3G8</accession>
<keyword evidence="3" id="KW-0255">Endonuclease</keyword>
<organism evidence="3 4">
    <name type="scientific">Microcoleus asticus IPMA8</name>
    <dbReference type="NCBI Taxonomy" id="2563858"/>
    <lineage>
        <taxon>Bacteria</taxon>
        <taxon>Bacillati</taxon>
        <taxon>Cyanobacteriota</taxon>
        <taxon>Cyanophyceae</taxon>
        <taxon>Oscillatoriophycideae</taxon>
        <taxon>Oscillatoriales</taxon>
        <taxon>Microcoleaceae</taxon>
        <taxon>Microcoleus</taxon>
        <taxon>Microcoleus asticus</taxon>
    </lineage>
</organism>
<evidence type="ECO:0000256" key="1">
    <source>
        <dbReference type="ARBA" id="ARBA00022763"/>
    </source>
</evidence>
<reference evidence="3 4" key="1">
    <citation type="journal article" date="2020" name="Sci. Rep.">
        <title>A novel cyanobacterial geosmin producer, revising GeoA distribution and dispersion patterns in Bacteria.</title>
        <authorList>
            <person name="Churro C."/>
            <person name="Semedo-Aguiar A.P."/>
            <person name="Silva A.D."/>
            <person name="Pereira-Leal J.B."/>
            <person name="Leite R.B."/>
        </authorList>
    </citation>
    <scope>NUCLEOTIDE SEQUENCE [LARGE SCALE GENOMIC DNA]</scope>
    <source>
        <strain evidence="3 4">IPMA8</strain>
    </source>
</reference>
<dbReference type="EMBL" id="SRRZ01000110">
    <property type="protein sequence ID" value="NQE37051.1"/>
    <property type="molecule type" value="Genomic_DNA"/>
</dbReference>
<protein>
    <submittedName>
        <fullName evidence="3">UV DNA damage endonuclease</fullName>
        <ecNumber evidence="3">3.-.-.-</ecNumber>
    </submittedName>
</protein>
<keyword evidence="2" id="KW-0234">DNA repair</keyword>
<proteinExistence type="predicted"/>
<evidence type="ECO:0000256" key="2">
    <source>
        <dbReference type="ARBA" id="ARBA00023204"/>
    </source>
</evidence>
<dbReference type="GO" id="GO:0004519">
    <property type="term" value="F:endonuclease activity"/>
    <property type="evidence" value="ECO:0007669"/>
    <property type="project" value="UniProtKB-KW"/>
</dbReference>
<dbReference type="GO" id="GO:0016787">
    <property type="term" value="F:hydrolase activity"/>
    <property type="evidence" value="ECO:0007669"/>
    <property type="project" value="UniProtKB-KW"/>
</dbReference>
<dbReference type="Proteomes" id="UP000702425">
    <property type="component" value="Unassembled WGS sequence"/>
</dbReference>
<dbReference type="InterPro" id="IPR004601">
    <property type="entry name" value="UvdE"/>
</dbReference>
<dbReference type="RefSeq" id="WP_172190897.1">
    <property type="nucleotide sequence ID" value="NZ_CAWPPK010000014.1"/>
</dbReference>
<dbReference type="PANTHER" id="PTHR31290">
    <property type="entry name" value="UV-DAMAGE ENDONUCLEASE"/>
    <property type="match status" value="1"/>
</dbReference>
<keyword evidence="3" id="KW-0540">Nuclease</keyword>
<dbReference type="EC" id="3.-.-.-" evidence="3"/>